<evidence type="ECO:0000256" key="7">
    <source>
        <dbReference type="RuleBase" id="RU000382"/>
    </source>
</evidence>
<dbReference type="SUPFAM" id="SSF53383">
    <property type="entry name" value="PLP-dependent transferases"/>
    <property type="match status" value="1"/>
</dbReference>
<reference evidence="8 9" key="1">
    <citation type="journal article" date="2016" name="Nat. Commun.">
        <title>Thousands of microbial genomes shed light on interconnected biogeochemical processes in an aquifer system.</title>
        <authorList>
            <person name="Anantharaman K."/>
            <person name="Brown C.T."/>
            <person name="Hug L.A."/>
            <person name="Sharon I."/>
            <person name="Castelle C.J."/>
            <person name="Probst A.J."/>
            <person name="Thomas B.C."/>
            <person name="Singh A."/>
            <person name="Wilkins M.J."/>
            <person name="Karaoz U."/>
            <person name="Brodie E.L."/>
            <person name="Williams K.H."/>
            <person name="Hubbard S.S."/>
            <person name="Banfield J.F."/>
        </authorList>
    </citation>
    <scope>NUCLEOTIDE SEQUENCE [LARGE SCALE GENOMIC DNA]</scope>
    <source>
        <strain evidence="9">RIFCSPLOWO2_12_FULL_64_10</strain>
    </source>
</reference>
<protein>
    <submittedName>
        <fullName evidence="8">Pyridoxal-dependent decarboxylase</fullName>
    </submittedName>
</protein>
<comment type="cofactor">
    <cofactor evidence="1 6 7">
        <name>pyridoxal 5'-phosphate</name>
        <dbReference type="ChEBI" id="CHEBI:597326"/>
    </cofactor>
</comment>
<comment type="similarity">
    <text evidence="2 7">Belongs to the group II decarboxylase family.</text>
</comment>
<evidence type="ECO:0000256" key="6">
    <source>
        <dbReference type="PIRSR" id="PIRSR602129-50"/>
    </source>
</evidence>
<evidence type="ECO:0000256" key="4">
    <source>
        <dbReference type="ARBA" id="ARBA00022898"/>
    </source>
</evidence>
<evidence type="ECO:0000256" key="5">
    <source>
        <dbReference type="ARBA" id="ARBA00023239"/>
    </source>
</evidence>
<dbReference type="GO" id="GO:0016831">
    <property type="term" value="F:carboxy-lyase activity"/>
    <property type="evidence" value="ECO:0007669"/>
    <property type="project" value="UniProtKB-KW"/>
</dbReference>
<dbReference type="PANTHER" id="PTHR45677:SF8">
    <property type="entry name" value="CYSTEINE SULFINIC ACID DECARBOXYLASE"/>
    <property type="match status" value="1"/>
</dbReference>
<dbReference type="Gene3D" id="3.40.640.10">
    <property type="entry name" value="Type I PLP-dependent aspartate aminotransferase-like (Major domain)"/>
    <property type="match status" value="1"/>
</dbReference>
<keyword evidence="4 6" id="KW-0663">Pyridoxal phosphate</keyword>
<dbReference type="AlphaFoldDB" id="A0A1F6D2G2"/>
<comment type="caution">
    <text evidence="8">The sequence shown here is derived from an EMBL/GenBank/DDBJ whole genome shotgun (WGS) entry which is preliminary data.</text>
</comment>
<dbReference type="Pfam" id="PF00282">
    <property type="entry name" value="Pyridoxal_deC"/>
    <property type="match status" value="1"/>
</dbReference>
<evidence type="ECO:0000256" key="2">
    <source>
        <dbReference type="ARBA" id="ARBA00009533"/>
    </source>
</evidence>
<dbReference type="PANTHER" id="PTHR45677">
    <property type="entry name" value="GLUTAMATE DECARBOXYLASE-RELATED"/>
    <property type="match status" value="1"/>
</dbReference>
<keyword evidence="3" id="KW-0210">Decarboxylase</keyword>
<organism evidence="8 9">
    <name type="scientific">Handelsmanbacteria sp. (strain RIFCSPLOWO2_12_FULL_64_10)</name>
    <dbReference type="NCBI Taxonomy" id="1817868"/>
    <lineage>
        <taxon>Bacteria</taxon>
        <taxon>Candidatus Handelsmaniibacteriota</taxon>
    </lineage>
</organism>
<dbReference type="InterPro" id="IPR015421">
    <property type="entry name" value="PyrdxlP-dep_Trfase_major"/>
</dbReference>
<dbReference type="Proteomes" id="UP000178606">
    <property type="component" value="Unassembled WGS sequence"/>
</dbReference>
<evidence type="ECO:0000313" key="9">
    <source>
        <dbReference type="Proteomes" id="UP000178606"/>
    </source>
</evidence>
<evidence type="ECO:0000256" key="3">
    <source>
        <dbReference type="ARBA" id="ARBA00022793"/>
    </source>
</evidence>
<dbReference type="Gene3D" id="3.90.1150.10">
    <property type="entry name" value="Aspartate Aminotransferase, domain 1"/>
    <property type="match status" value="1"/>
</dbReference>
<name>A0A1F6D2G2_HANXR</name>
<sequence>MRRLEKGDDDSLHYRDILNKIRVAFPQPVSDRVHDSYVVHTVMRALDMVDALKGDLPILGAGGTLDYAAARAARLAEEGASLEEVTASLVGYLGGMTVWGHPRTQQNVVPPPSIASLVGMILAGLCNPNLASEEHSHRFALAEVEAAAMTAALVGYDPARAAGVFTFGGTGTTLYAMKVGIEKALPGAMEQGVREDAAIFASDGSHYCRYNVAGWLGLGAKNLVTVPTNLRNEMDVRALGEAARAALAAGRRVAGIVCTLGTTDAFGLDDIEEVVRLRDALVEEFRLPYRPHVHADAVIGWAWSVFNDYPFDGNPLGFRPRTVRALAGACHRIRHLGLADSVGVDFHKTGFTPYISSLALFRDGDDLRLLGRSPEQMPYLYHFGEHRPGMYTLETSRSGSGVLAALANLRLFGRQGWQAILGHIVEMAQLLREHLEGHAATTVLNRDNFGTVTLFRAYPDGVDTFEIKDQELADPAFREVLLRHNDYNRRIAEYVHDEAMAGRGVVISLTECYRRTAYGEPVVALKSYILSPFADEENVEAVVAKVLEARERIGE</sequence>
<dbReference type="GO" id="GO:0030170">
    <property type="term" value="F:pyridoxal phosphate binding"/>
    <property type="evidence" value="ECO:0007669"/>
    <property type="project" value="InterPro"/>
</dbReference>
<evidence type="ECO:0000256" key="1">
    <source>
        <dbReference type="ARBA" id="ARBA00001933"/>
    </source>
</evidence>
<proteinExistence type="inferred from homology"/>
<gene>
    <name evidence="8" type="ORF">A3F84_29265</name>
</gene>
<dbReference type="InterPro" id="IPR015424">
    <property type="entry name" value="PyrdxlP-dep_Trfase"/>
</dbReference>
<feature type="modified residue" description="N6-(pyridoxal phosphate)lysine" evidence="6">
    <location>
        <position position="348"/>
    </location>
</feature>
<accession>A0A1F6D2G2</accession>
<dbReference type="InterPro" id="IPR002129">
    <property type="entry name" value="PyrdxlP-dep_de-COase"/>
</dbReference>
<dbReference type="EMBL" id="MFKF01000068">
    <property type="protein sequence ID" value="OGG55606.1"/>
    <property type="molecule type" value="Genomic_DNA"/>
</dbReference>
<keyword evidence="5 7" id="KW-0456">Lyase</keyword>
<dbReference type="InterPro" id="IPR015422">
    <property type="entry name" value="PyrdxlP-dep_Trfase_small"/>
</dbReference>
<dbReference type="GO" id="GO:0005737">
    <property type="term" value="C:cytoplasm"/>
    <property type="evidence" value="ECO:0007669"/>
    <property type="project" value="TreeGrafter"/>
</dbReference>
<dbReference type="GO" id="GO:0019752">
    <property type="term" value="P:carboxylic acid metabolic process"/>
    <property type="evidence" value="ECO:0007669"/>
    <property type="project" value="InterPro"/>
</dbReference>
<evidence type="ECO:0000313" key="8">
    <source>
        <dbReference type="EMBL" id="OGG55606.1"/>
    </source>
</evidence>